<evidence type="ECO:0000313" key="12">
    <source>
        <dbReference type="EMBL" id="PMR68154.1"/>
    </source>
</evidence>
<keyword evidence="13" id="KW-1185">Reference proteome</keyword>
<dbReference type="GO" id="GO:0003723">
    <property type="term" value="F:RNA binding"/>
    <property type="evidence" value="ECO:0007669"/>
    <property type="project" value="UniProtKB-KW"/>
</dbReference>
<dbReference type="Pfam" id="PF01479">
    <property type="entry name" value="S4"/>
    <property type="match status" value="1"/>
</dbReference>
<evidence type="ECO:0000259" key="11">
    <source>
        <dbReference type="SMART" id="SM00363"/>
    </source>
</evidence>
<dbReference type="Proteomes" id="UP000235346">
    <property type="component" value="Unassembled WGS sequence"/>
</dbReference>
<reference evidence="12 13" key="1">
    <citation type="submission" date="2018-01" db="EMBL/GenBank/DDBJ databases">
        <title>Halomonas endophytica sp. nov., isolated from storage liquid in the stems of Populus euphratica.</title>
        <authorList>
            <person name="Chen C."/>
        </authorList>
    </citation>
    <scope>NUCLEOTIDE SEQUENCE [LARGE SCALE GENOMIC DNA]</scope>
    <source>
        <strain evidence="12 13">DSM 26881</strain>
    </source>
</reference>
<dbReference type="SUPFAM" id="SSF55120">
    <property type="entry name" value="Pseudouridine synthase"/>
    <property type="match status" value="1"/>
</dbReference>
<evidence type="ECO:0000256" key="1">
    <source>
        <dbReference type="ARBA" id="ARBA00036390"/>
    </source>
</evidence>
<proteinExistence type="predicted"/>
<dbReference type="SUPFAM" id="SSF55174">
    <property type="entry name" value="Alpha-L RNA-binding motif"/>
    <property type="match status" value="1"/>
</dbReference>
<keyword evidence="10" id="KW-0694">RNA-binding</keyword>
<evidence type="ECO:0000256" key="8">
    <source>
        <dbReference type="ARBA" id="ARBA00042890"/>
    </source>
</evidence>
<dbReference type="InterPro" id="IPR036986">
    <property type="entry name" value="S4_RNA-bd_sf"/>
</dbReference>
<dbReference type="GO" id="GO:0160138">
    <property type="term" value="F:23S rRNA pseudouridine(2604) synthase activity"/>
    <property type="evidence" value="ECO:0007669"/>
    <property type="project" value="UniProtKB-EC"/>
</dbReference>
<evidence type="ECO:0000256" key="10">
    <source>
        <dbReference type="PROSITE-ProRule" id="PRU00182"/>
    </source>
</evidence>
<dbReference type="Gene3D" id="3.10.290.10">
    <property type="entry name" value="RNA-binding S4 domain"/>
    <property type="match status" value="1"/>
</dbReference>
<dbReference type="RefSeq" id="WP_102628907.1">
    <property type="nucleotide sequence ID" value="NZ_PDOH01000050.1"/>
</dbReference>
<evidence type="ECO:0000256" key="2">
    <source>
        <dbReference type="ARBA" id="ARBA00036535"/>
    </source>
</evidence>
<dbReference type="InterPro" id="IPR020103">
    <property type="entry name" value="PsdUridine_synth_cat_dom_sf"/>
</dbReference>
<dbReference type="GO" id="GO:0006396">
    <property type="term" value="P:RNA processing"/>
    <property type="evidence" value="ECO:0007669"/>
    <property type="project" value="UniProtKB-ARBA"/>
</dbReference>
<dbReference type="InterPro" id="IPR002942">
    <property type="entry name" value="S4_RNA-bd"/>
</dbReference>
<organism evidence="12 13">
    <name type="scientific">Halomonas heilongjiangensis</name>
    <dbReference type="NCBI Taxonomy" id="1387883"/>
    <lineage>
        <taxon>Bacteria</taxon>
        <taxon>Pseudomonadati</taxon>
        <taxon>Pseudomonadota</taxon>
        <taxon>Gammaproteobacteria</taxon>
        <taxon>Oceanospirillales</taxon>
        <taxon>Halomonadaceae</taxon>
        <taxon>Halomonas</taxon>
    </lineage>
</organism>
<dbReference type="Gene3D" id="3.30.2350.10">
    <property type="entry name" value="Pseudouridine synthase"/>
    <property type="match status" value="1"/>
</dbReference>
<dbReference type="EC" id="5.4.99.21" evidence="3"/>
<protein>
    <recommendedName>
        <fullName evidence="4">Dual-specificity RNA pseudouridine synthase RluF</fullName>
        <ecNumber evidence="3">5.4.99.21</ecNumber>
    </recommendedName>
    <alternativeName>
        <fullName evidence="6">23S rRNA pseudouridine(2604) synthase</fullName>
    </alternativeName>
    <alternativeName>
        <fullName evidence="8">Ribosomal large subunit pseudouridine synthase F</fullName>
    </alternativeName>
    <alternativeName>
        <fullName evidence="7">rRNA pseudouridylate synthase F</fullName>
    </alternativeName>
    <alternativeName>
        <fullName evidence="9">rRNA-uridine isomerase F</fullName>
    </alternativeName>
    <alternativeName>
        <fullName evidence="5">tRNA(Tyr) pseudouridine(35) synthase</fullName>
    </alternativeName>
</protein>
<dbReference type="CDD" id="cd00165">
    <property type="entry name" value="S4"/>
    <property type="match status" value="1"/>
</dbReference>
<evidence type="ECO:0000256" key="6">
    <source>
        <dbReference type="ARBA" id="ARBA00041697"/>
    </source>
</evidence>
<dbReference type="PROSITE" id="PS50889">
    <property type="entry name" value="S4"/>
    <property type="match status" value="1"/>
</dbReference>
<feature type="domain" description="RNA-binding S4" evidence="11">
    <location>
        <begin position="18"/>
        <end position="74"/>
    </location>
</feature>
<dbReference type="EMBL" id="PNRE01000073">
    <property type="protein sequence ID" value="PMR68154.1"/>
    <property type="molecule type" value="Genomic_DNA"/>
</dbReference>
<dbReference type="SMART" id="SM00363">
    <property type="entry name" value="S4"/>
    <property type="match status" value="1"/>
</dbReference>
<evidence type="ECO:0000256" key="9">
    <source>
        <dbReference type="ARBA" id="ARBA00043147"/>
    </source>
</evidence>
<dbReference type="PANTHER" id="PTHR47683">
    <property type="entry name" value="PSEUDOURIDINE SYNTHASE FAMILY PROTEIN-RELATED"/>
    <property type="match status" value="1"/>
</dbReference>
<name>A0A2N7TJ02_9GAMM</name>
<evidence type="ECO:0000256" key="7">
    <source>
        <dbReference type="ARBA" id="ARBA00042843"/>
    </source>
</evidence>
<dbReference type="InterPro" id="IPR050343">
    <property type="entry name" value="RsuA_PseudoU_synthase"/>
</dbReference>
<dbReference type="GO" id="GO:0001522">
    <property type="term" value="P:pseudouridine synthesis"/>
    <property type="evidence" value="ECO:0007669"/>
    <property type="project" value="InterPro"/>
</dbReference>
<comment type="catalytic activity">
    <reaction evidence="1">
        <text>uridine(35) in tRNA(Tyr) = pseudouridine(35) in tRNA(Tyr)</text>
        <dbReference type="Rhea" id="RHEA:60556"/>
        <dbReference type="Rhea" id="RHEA-COMP:15607"/>
        <dbReference type="Rhea" id="RHEA-COMP:15608"/>
        <dbReference type="ChEBI" id="CHEBI:65314"/>
        <dbReference type="ChEBI" id="CHEBI:65315"/>
    </reaction>
</comment>
<dbReference type="OrthoDB" id="9807213at2"/>
<evidence type="ECO:0000256" key="5">
    <source>
        <dbReference type="ARBA" id="ARBA00041420"/>
    </source>
</evidence>
<sequence length="253" mass="27723">MTPNDIPSTAGEAAGGTERLSKRLARLLPCSRREAEQYIAGAWVLVDGRIVEEPQFKVGDQRVELAPGARAEEIPPATLLFHCPSDHDASDDAALARAWITAASHWEQDPSGRRPLKAHFRGLAAMLPLLPGEGGLLVFTQDRGVARRLDEQVARLEQEWLVEVRGTLDEEQMEALRRGSAVPGRRLAPGKVSWQSETRLRIALKGMVPGQLEAMCSGVGLTVLSVKRLRIGGVSLGRVPTGEWRYLQPGERF</sequence>
<evidence type="ECO:0000313" key="13">
    <source>
        <dbReference type="Proteomes" id="UP000235346"/>
    </source>
</evidence>
<gene>
    <name evidence="12" type="ORF">C1H66_16155</name>
</gene>
<dbReference type="PANTHER" id="PTHR47683:SF2">
    <property type="entry name" value="RNA-BINDING S4 DOMAIN-CONTAINING PROTEIN"/>
    <property type="match status" value="1"/>
</dbReference>
<evidence type="ECO:0000256" key="3">
    <source>
        <dbReference type="ARBA" id="ARBA00038922"/>
    </source>
</evidence>
<comment type="catalytic activity">
    <reaction evidence="2">
        <text>uridine(2604) in 23S rRNA = pseudouridine(2604) in 23S rRNA</text>
        <dbReference type="Rhea" id="RHEA:38875"/>
        <dbReference type="Rhea" id="RHEA-COMP:10093"/>
        <dbReference type="Rhea" id="RHEA-COMP:10094"/>
        <dbReference type="ChEBI" id="CHEBI:65314"/>
        <dbReference type="ChEBI" id="CHEBI:65315"/>
        <dbReference type="EC" id="5.4.99.21"/>
    </reaction>
</comment>
<comment type="caution">
    <text evidence="12">The sequence shown here is derived from an EMBL/GenBank/DDBJ whole genome shotgun (WGS) entry which is preliminary data.</text>
</comment>
<accession>A0A2N7TJ02</accession>
<dbReference type="AlphaFoldDB" id="A0A2N7TJ02"/>
<evidence type="ECO:0000256" key="4">
    <source>
        <dbReference type="ARBA" id="ARBA00039989"/>
    </source>
</evidence>